<dbReference type="GO" id="GO:0036042">
    <property type="term" value="F:long-chain fatty acyl-CoA binding"/>
    <property type="evidence" value="ECO:0007669"/>
    <property type="project" value="EnsemblFungi"/>
</dbReference>
<evidence type="ECO:0000313" key="4">
    <source>
        <dbReference type="EMBL" id="ORZ13819.1"/>
    </source>
</evidence>
<evidence type="ECO:0000259" key="3">
    <source>
        <dbReference type="PROSITE" id="PS51228"/>
    </source>
</evidence>
<dbReference type="PANTHER" id="PTHR23310:SF62">
    <property type="entry name" value="ACYL-COA BINDING PROTEIN 1, ISOFORM A"/>
    <property type="match status" value="1"/>
</dbReference>
<name>A0A1Y2GPR7_9FUNG</name>
<dbReference type="InterPro" id="IPR035984">
    <property type="entry name" value="Acyl-CoA-binding_sf"/>
</dbReference>
<keyword evidence="2" id="KW-0446">Lipid-binding</keyword>
<feature type="domain" description="ACB" evidence="3">
    <location>
        <begin position="2"/>
        <end position="87"/>
    </location>
</feature>
<dbReference type="SUPFAM" id="SSF47027">
    <property type="entry name" value="Acyl-CoA binding protein"/>
    <property type="match status" value="1"/>
</dbReference>
<dbReference type="InParanoid" id="A0A1Y2GPR7"/>
<proteinExistence type="inferred from homology"/>
<dbReference type="EMBL" id="MCFF01000022">
    <property type="protein sequence ID" value="ORZ13819.1"/>
    <property type="molecule type" value="Genomic_DNA"/>
</dbReference>
<dbReference type="Proteomes" id="UP000193648">
    <property type="component" value="Unassembled WGS sequence"/>
</dbReference>
<dbReference type="Pfam" id="PF00887">
    <property type="entry name" value="ACBP"/>
    <property type="match status" value="1"/>
</dbReference>
<dbReference type="FunCoup" id="A0A1Y2GPR7">
    <property type="interactions" value="176"/>
</dbReference>
<comment type="caution">
    <text evidence="4">The sequence shown here is derived from an EMBL/GenBank/DDBJ whole genome shotgun (WGS) entry which is preliminary data.</text>
</comment>
<dbReference type="AlphaFoldDB" id="A0A1Y2GPR7"/>
<dbReference type="RefSeq" id="XP_021880603.1">
    <property type="nucleotide sequence ID" value="XM_022026596.1"/>
</dbReference>
<dbReference type="GO" id="GO:0005576">
    <property type="term" value="C:extracellular region"/>
    <property type="evidence" value="ECO:0007669"/>
    <property type="project" value="EnsemblFungi"/>
</dbReference>
<dbReference type="PANTHER" id="PTHR23310">
    <property type="entry name" value="ACYL-COA-BINDING PROTEIN, ACBP"/>
    <property type="match status" value="1"/>
</dbReference>
<gene>
    <name evidence="4" type="ORF">BCR41DRAFT_371343</name>
</gene>
<reference evidence="4 5" key="1">
    <citation type="submission" date="2016-07" db="EMBL/GenBank/DDBJ databases">
        <title>Pervasive Adenine N6-methylation of Active Genes in Fungi.</title>
        <authorList>
            <consortium name="DOE Joint Genome Institute"/>
            <person name="Mondo S.J."/>
            <person name="Dannebaum R.O."/>
            <person name="Kuo R.C."/>
            <person name="Labutti K."/>
            <person name="Haridas S."/>
            <person name="Kuo A."/>
            <person name="Salamov A."/>
            <person name="Ahrendt S.R."/>
            <person name="Lipzen A."/>
            <person name="Sullivan W."/>
            <person name="Andreopoulos W.B."/>
            <person name="Clum A."/>
            <person name="Lindquist E."/>
            <person name="Daum C."/>
            <person name="Ramamoorthy G.K."/>
            <person name="Gryganskyi A."/>
            <person name="Culley D."/>
            <person name="Magnuson J.K."/>
            <person name="James T.Y."/>
            <person name="O'Malley M.A."/>
            <person name="Stajich J.E."/>
            <person name="Spatafora J.W."/>
            <person name="Visel A."/>
            <person name="Grigoriev I.V."/>
        </authorList>
    </citation>
    <scope>NUCLEOTIDE SEQUENCE [LARGE SCALE GENOMIC DNA]</scope>
    <source>
        <strain evidence="4 5">NRRL 3116</strain>
    </source>
</reference>
<dbReference type="FunFam" id="1.20.80.10:FF:000010">
    <property type="entry name" value="Acyl-CoA-binding domain-containing protein 5"/>
    <property type="match status" value="1"/>
</dbReference>
<keyword evidence="5" id="KW-1185">Reference proteome</keyword>
<dbReference type="InterPro" id="IPR014352">
    <property type="entry name" value="FERM/acyl-CoA-bd_prot_sf"/>
</dbReference>
<dbReference type="GO" id="GO:0042761">
    <property type="term" value="P:very long-chain fatty acid biosynthetic process"/>
    <property type="evidence" value="ECO:0007669"/>
    <property type="project" value="EnsemblFungi"/>
</dbReference>
<evidence type="ECO:0000313" key="5">
    <source>
        <dbReference type="Proteomes" id="UP000193648"/>
    </source>
</evidence>
<evidence type="ECO:0000256" key="1">
    <source>
        <dbReference type="ARBA" id="ARBA00005567"/>
    </source>
</evidence>
<dbReference type="OrthoDB" id="346910at2759"/>
<evidence type="ECO:0000256" key="2">
    <source>
        <dbReference type="ARBA" id="ARBA00023121"/>
    </source>
</evidence>
<dbReference type="InterPro" id="IPR000582">
    <property type="entry name" value="Acyl-CoA-binding_protein"/>
</dbReference>
<sequence length="109" mass="12152">MPSAEFEAAAARVKTLTTSPDNDTLLKLYGLYKQATEGDNTTTRPGMFDIKGKAKWDAWDQKKGVSKEAAEKEYIELVNTLVPQNKNKKSTYDERGSLDRNLLSLAPNL</sequence>
<dbReference type="Gene3D" id="1.20.80.10">
    <property type="match status" value="1"/>
</dbReference>
<dbReference type="CDD" id="cd00435">
    <property type="entry name" value="ACBP"/>
    <property type="match status" value="1"/>
</dbReference>
<dbReference type="GeneID" id="33568439"/>
<dbReference type="PRINTS" id="PR00689">
    <property type="entry name" value="ACOABINDINGP"/>
</dbReference>
<organism evidence="4 5">
    <name type="scientific">Lobosporangium transversale</name>
    <dbReference type="NCBI Taxonomy" id="64571"/>
    <lineage>
        <taxon>Eukaryota</taxon>
        <taxon>Fungi</taxon>
        <taxon>Fungi incertae sedis</taxon>
        <taxon>Mucoromycota</taxon>
        <taxon>Mortierellomycotina</taxon>
        <taxon>Mortierellomycetes</taxon>
        <taxon>Mortierellales</taxon>
        <taxon>Mortierellaceae</taxon>
        <taxon>Lobosporangium</taxon>
    </lineage>
</organism>
<comment type="similarity">
    <text evidence="1">Belongs to the ACBP family.</text>
</comment>
<dbReference type="STRING" id="64571.A0A1Y2GPR7"/>
<protein>
    <submittedName>
        <fullName evidence="4">Acyl CoA binding protein-domain-containing protein</fullName>
    </submittedName>
</protein>
<accession>A0A1Y2GPR7</accession>
<dbReference type="PROSITE" id="PS51228">
    <property type="entry name" value="ACB_2"/>
    <property type="match status" value="1"/>
</dbReference>